<reference evidence="3 4" key="1">
    <citation type="submission" date="2016-10" db="EMBL/GenBank/DDBJ databases">
        <authorList>
            <person name="de Groot N.N."/>
        </authorList>
    </citation>
    <scope>NUCLEOTIDE SEQUENCE [LARGE SCALE GENOMIC DNA]</scope>
    <source>
        <strain evidence="3 4">CGMCC 4.2023</strain>
    </source>
</reference>
<feature type="domain" description="VOC" evidence="2">
    <location>
        <begin position="37"/>
        <end position="160"/>
    </location>
</feature>
<keyword evidence="4" id="KW-1185">Reference proteome</keyword>
<name>A0A1H5XE85_9ACTN</name>
<evidence type="ECO:0000259" key="2">
    <source>
        <dbReference type="PROSITE" id="PS51819"/>
    </source>
</evidence>
<dbReference type="SUPFAM" id="SSF54593">
    <property type="entry name" value="Glyoxalase/Bleomycin resistance protein/Dihydroxybiphenyl dioxygenase"/>
    <property type="match status" value="1"/>
</dbReference>
<feature type="compositionally biased region" description="Basic and acidic residues" evidence="1">
    <location>
        <begin position="1"/>
        <end position="22"/>
    </location>
</feature>
<dbReference type="InterPro" id="IPR029068">
    <property type="entry name" value="Glyas_Bleomycin-R_OHBP_Dase"/>
</dbReference>
<organism evidence="3 4">
    <name type="scientific">Actinacidiphila yanglinensis</name>
    <dbReference type="NCBI Taxonomy" id="310779"/>
    <lineage>
        <taxon>Bacteria</taxon>
        <taxon>Bacillati</taxon>
        <taxon>Actinomycetota</taxon>
        <taxon>Actinomycetes</taxon>
        <taxon>Kitasatosporales</taxon>
        <taxon>Streptomycetaceae</taxon>
        <taxon>Actinacidiphila</taxon>
    </lineage>
</organism>
<dbReference type="AlphaFoldDB" id="A0A1H5XE85"/>
<protein>
    <submittedName>
        <fullName evidence="3">Uncharacterized conserved protein PhnB, glyoxalase superfamily</fullName>
    </submittedName>
</protein>
<dbReference type="Proteomes" id="UP000236754">
    <property type="component" value="Unassembled WGS sequence"/>
</dbReference>
<feature type="region of interest" description="Disordered" evidence="1">
    <location>
        <begin position="1"/>
        <end position="28"/>
    </location>
</feature>
<proteinExistence type="predicted"/>
<evidence type="ECO:0000313" key="3">
    <source>
        <dbReference type="EMBL" id="SEG10078.1"/>
    </source>
</evidence>
<accession>A0A1H5XE85</accession>
<dbReference type="PROSITE" id="PS51819">
    <property type="entry name" value="VOC"/>
    <property type="match status" value="1"/>
</dbReference>
<dbReference type="PANTHER" id="PTHR36503:SF3">
    <property type="entry name" value="BLR0126 PROTEIN"/>
    <property type="match status" value="1"/>
</dbReference>
<dbReference type="InterPro" id="IPR037523">
    <property type="entry name" value="VOC_core"/>
</dbReference>
<dbReference type="EMBL" id="FNVU01000003">
    <property type="protein sequence ID" value="SEG10078.1"/>
    <property type="molecule type" value="Genomic_DNA"/>
</dbReference>
<dbReference type="PANTHER" id="PTHR36503">
    <property type="entry name" value="BLR2520 PROTEIN"/>
    <property type="match status" value="1"/>
</dbReference>
<gene>
    <name evidence="3" type="ORF">SAMN05216223_103229</name>
</gene>
<dbReference type="Pfam" id="PF00903">
    <property type="entry name" value="Glyoxalase"/>
    <property type="match status" value="1"/>
</dbReference>
<dbReference type="InterPro" id="IPR004360">
    <property type="entry name" value="Glyas_Fos-R_dOase_dom"/>
</dbReference>
<evidence type="ECO:0000313" key="4">
    <source>
        <dbReference type="Proteomes" id="UP000236754"/>
    </source>
</evidence>
<sequence>MVPRPADRGTREGPKRSRRGGELGRSVALMSTKTTPRIDLVALTVADMATSLAFYRRLGLEVPADADAQPHVEVGLPGGLRLAWDTVDTVRSFDPRWTPATGTRVSLAFDCASPEGVDACYAELTGAGHQGHLEPWDAFWGQRYAIVHDPDGNAVDLFAALPSAAGDATV</sequence>
<evidence type="ECO:0000256" key="1">
    <source>
        <dbReference type="SAM" id="MobiDB-lite"/>
    </source>
</evidence>
<dbReference type="Gene3D" id="3.10.180.10">
    <property type="entry name" value="2,3-Dihydroxybiphenyl 1,2-Dioxygenase, domain 1"/>
    <property type="match status" value="1"/>
</dbReference>